<dbReference type="InterPro" id="IPR003903">
    <property type="entry name" value="UIM_dom"/>
</dbReference>
<evidence type="ECO:0000313" key="4">
    <source>
        <dbReference type="EMBL" id="EKC18952.1"/>
    </source>
</evidence>
<comment type="subcellular location">
    <subcellularLocation>
        <location evidence="2">Nucleus</location>
    </subcellularLocation>
</comment>
<dbReference type="CDD" id="cd19757">
    <property type="entry name" value="Bbox1"/>
    <property type="match status" value="1"/>
</dbReference>
<feature type="compositionally biased region" description="Basic and acidic residues" evidence="3">
    <location>
        <begin position="934"/>
        <end position="950"/>
    </location>
</feature>
<dbReference type="Pfam" id="PF02809">
    <property type="entry name" value="UIM"/>
    <property type="match status" value="5"/>
</dbReference>
<feature type="region of interest" description="Disordered" evidence="3">
    <location>
        <begin position="197"/>
        <end position="238"/>
    </location>
</feature>
<dbReference type="InterPro" id="IPR047416">
    <property type="entry name" value="XPF_nuclease_Mus81"/>
</dbReference>
<dbReference type="GO" id="GO:0048257">
    <property type="term" value="F:3'-flap endonuclease activity"/>
    <property type="evidence" value="ECO:0007669"/>
    <property type="project" value="TreeGrafter"/>
</dbReference>
<dbReference type="GO" id="GO:0031573">
    <property type="term" value="P:mitotic intra-S DNA damage checkpoint signaling"/>
    <property type="evidence" value="ECO:0007669"/>
    <property type="project" value="TreeGrafter"/>
</dbReference>
<comment type="cofactor">
    <cofactor evidence="2">
        <name>Mg(2+)</name>
        <dbReference type="ChEBI" id="CHEBI:18420"/>
    </cofactor>
</comment>
<feature type="compositionally biased region" description="Low complexity" evidence="3">
    <location>
        <begin position="796"/>
        <end position="808"/>
    </location>
</feature>
<feature type="compositionally biased region" description="Basic and acidic residues" evidence="3">
    <location>
        <begin position="841"/>
        <end position="852"/>
    </location>
</feature>
<keyword evidence="2 4" id="KW-0255">Endonuclease</keyword>
<dbReference type="Pfam" id="PF02732">
    <property type="entry name" value="ERCC4"/>
    <property type="match status" value="1"/>
</dbReference>
<dbReference type="GO" id="GO:0000727">
    <property type="term" value="P:double-strand break repair via break-induced replication"/>
    <property type="evidence" value="ECO:0007669"/>
    <property type="project" value="UniProtKB-UniRule"/>
</dbReference>
<dbReference type="GO" id="GO:0005634">
    <property type="term" value="C:nucleus"/>
    <property type="evidence" value="ECO:0007669"/>
    <property type="project" value="UniProtKB-SubCell"/>
</dbReference>
<keyword evidence="2" id="KW-0540">Nuclease</keyword>
<feature type="compositionally biased region" description="Basic and acidic residues" evidence="3">
    <location>
        <begin position="904"/>
        <end position="922"/>
    </location>
</feature>
<dbReference type="InterPro" id="IPR006166">
    <property type="entry name" value="ERCC4_domain"/>
</dbReference>
<evidence type="ECO:0000256" key="3">
    <source>
        <dbReference type="SAM" id="MobiDB-lite"/>
    </source>
</evidence>
<feature type="region of interest" description="Disordered" evidence="3">
    <location>
        <begin position="106"/>
        <end position="127"/>
    </location>
</feature>
<name>K1P5Q1_MAGGI</name>
<feature type="compositionally biased region" description="Polar residues" evidence="3">
    <location>
        <begin position="990"/>
        <end position="1002"/>
    </location>
</feature>
<feature type="region of interest" description="Disordered" evidence="3">
    <location>
        <begin position="1271"/>
        <end position="1301"/>
    </location>
</feature>
<keyword evidence="2" id="KW-0539">Nucleus</keyword>
<dbReference type="InterPro" id="IPR011335">
    <property type="entry name" value="Restrct_endonuc-II-like"/>
</dbReference>
<feature type="compositionally biased region" description="Polar residues" evidence="3">
    <location>
        <begin position="951"/>
        <end position="962"/>
    </location>
</feature>
<comment type="subunit">
    <text evidence="2">Interacts with EME1.</text>
</comment>
<dbReference type="Gene3D" id="6.10.140.100">
    <property type="match status" value="1"/>
</dbReference>
<dbReference type="CDD" id="cd21036">
    <property type="entry name" value="WH_MUS81"/>
    <property type="match status" value="1"/>
</dbReference>
<comment type="similarity">
    <text evidence="2">Belongs to the XPF family.</text>
</comment>
<gene>
    <name evidence="4" type="ORF">CGI_10010296</name>
</gene>
<dbReference type="PANTHER" id="PTHR13451">
    <property type="entry name" value="CLASS II CROSSOVER JUNCTION ENDONUCLEASE MUS81"/>
    <property type="match status" value="1"/>
</dbReference>
<accession>K1P5Q1</accession>
<keyword evidence="2" id="KW-0479">Metal-binding</keyword>
<keyword evidence="2" id="KW-0227">DNA damage</keyword>
<dbReference type="SMART" id="SM00891">
    <property type="entry name" value="ERCC4"/>
    <property type="match status" value="1"/>
</dbReference>
<dbReference type="PANTHER" id="PTHR13451:SF0">
    <property type="entry name" value="CROSSOVER JUNCTION ENDONUCLEASE MUS81"/>
    <property type="match status" value="1"/>
</dbReference>
<organism evidence="4">
    <name type="scientific">Magallana gigas</name>
    <name type="common">Pacific oyster</name>
    <name type="synonym">Crassostrea gigas</name>
    <dbReference type="NCBI Taxonomy" id="29159"/>
    <lineage>
        <taxon>Eukaryota</taxon>
        <taxon>Metazoa</taxon>
        <taxon>Spiralia</taxon>
        <taxon>Lophotrochozoa</taxon>
        <taxon>Mollusca</taxon>
        <taxon>Bivalvia</taxon>
        <taxon>Autobranchia</taxon>
        <taxon>Pteriomorphia</taxon>
        <taxon>Ostreida</taxon>
        <taxon>Ostreoidea</taxon>
        <taxon>Ostreidae</taxon>
        <taxon>Magallana</taxon>
    </lineage>
</organism>
<dbReference type="SUPFAM" id="SSF52980">
    <property type="entry name" value="Restriction endonuclease-like"/>
    <property type="match status" value="1"/>
</dbReference>
<keyword evidence="1 2" id="KW-0378">Hydrolase</keyword>
<feature type="compositionally biased region" description="Basic and acidic residues" evidence="3">
    <location>
        <begin position="715"/>
        <end position="724"/>
    </location>
</feature>
<dbReference type="InterPro" id="IPR036388">
    <property type="entry name" value="WH-like_DNA-bd_sf"/>
</dbReference>
<keyword evidence="2" id="KW-0460">Magnesium</keyword>
<dbReference type="InterPro" id="IPR033309">
    <property type="entry name" value="Mus81"/>
</dbReference>
<dbReference type="GO" id="GO:0008821">
    <property type="term" value="F:crossover junction DNA endonuclease activity"/>
    <property type="evidence" value="ECO:0007669"/>
    <property type="project" value="UniProtKB-UniRule"/>
</dbReference>
<dbReference type="HOGENOM" id="CLU_242630_0_0_1"/>
<sequence>MNSRKRSVTIYVRNKQRYNPASKLYNFINVRVENFAGTKIGDIKEEARRQSGNNAKIDDLYLNNERLADDRSVAHYNLEDGTILETTSNPFWAVCLFIKHCEAEEEKRKNPDNPDIQNWTNNEFKSQPPHFPTLDDFVAYINNLKKKGAAMNPYYTQRHLGEMFTDYQELDVGRSSDPLGAFINRYAVKLGFRNLDDNENEEHQPREMGRKQKGKKVDRAEDRAKQSKNTGAANRGKVTCDDCESTLAELYCGDCQNAQGGQGLNLCMPCSQLIHAGAARRRHNVQDVTSAPKVSKPYVPHAFKAPFSILLGLYSGLTERRPVLSMTEDQIKLRAQPLTDTDLQDKQTGQYCGGFDCMEKILMAKGLVQREDSRNPTYALTETGEELAGQLYEFQQSVQRFLKLNNVPHIPQSINTVCGTRKVCLIIDEQERDKDRFHQIATERGVDVQFRQLGAGDYLWILTPPMASPTLRYTQQQPTQEKVLPFLVERKSWEDFKDSVRTKRFQKQVNHMLHSGIDQCFYLMEGSINSGRYKPSAEQQKNLKDLLEKIFLDNGFYVNYTASWYKSAIWLLWATALASEAQRKGQLSGQGMTYAEFMKRTSGQSRCPTLTRTDFRQTDWKTWEAEQFIDGIFRDSINEISLIDSFKKDLGAAERHVLNIHDLEAYNKFMLGVYIVRTEKAEDRQRIQGEVDWRSGGQAENRRRQGQDPSNPRTRGLENIEKTKGYILGGAPEHTTRNPSTSEPGSDPVKSDLVFAPDSQTENFMIQQALALSSREVAEQENRALLSPEKSPPTTPQSTSSRSPPSGSKRGVRGRHMSGKKSSTATKSKEEEELELAIKLSLEDPSKSKEPEDVPVFNREVDNSVDVSASDSIGTENTLIPLEPNLNMDSQEEFQYVLELSKKTATVKEDNPNKNTDCDHFKQLKMKKPPLSSLDKEASEISKSKDRETNVKNISESKQNLGNGDDEDLKRALELSLQEDQHLIKRKSSAEQSNESVNNPSIKKSLRSPVSRHIDESDKELELALQLSLQPNDNSAIPSEKVVGVPTRAEEVIEIKDSQDLLDDHLESKRSTNEINLQKDGKNLGNKPPDCIVLNDSQEEDMGQAVIQSNPGKLKETEFETADCLVPDSQSEVNVVQKTGIKDGACMVVPETVLEADIISTSLQSYDSTLEPEPFQISPANRNDKVSVANTGINTEAVESVNVGNEDSDIIPPSPTSSQKSASKTPKLTQSFLKKKSLKDDIKDQLDKENTNLGPYSNACSDDYEDEYCDNLVLPPLSPSSPDTVLSDKTPSVSTKSTTLCSSQPREDLVYKPVKIKQEKIASSITNEEIVMDSQTLEDSQEELPQYSWMQNSPRKTDQITVKVVTPSKMGDNSTSNIVKGISLSQGSTSSININIKIEHIDKSSESSEGIHKKKLIDDEEYARRLQRKLDEEYELSKNSALSKIETRSIKQEVVSPKKPLETTCEYTEKFDDLDAVIAQSLHEEINSPGPKGNKHLLLHDEEIAKQLNKELNNPSSSGKLTAIRNQKELGDEVCVEDFVEENREERSRQIQMDEDLARQLLESEDNYTSKGWLVLLRYDMSLSIPNLQQIRREQSEKFLRDKCGTSLKSNTSAFGRSPQMSELWPCRHQSFDLRKIGDGRARLLN</sequence>
<dbReference type="GO" id="GO:0046872">
    <property type="term" value="F:metal ion binding"/>
    <property type="evidence" value="ECO:0007669"/>
    <property type="project" value="UniProtKB-UniRule"/>
</dbReference>
<feature type="compositionally biased region" description="Basic residues" evidence="3">
    <location>
        <begin position="810"/>
        <end position="819"/>
    </location>
</feature>
<keyword evidence="2" id="KW-0233">DNA recombination</keyword>
<dbReference type="GO" id="GO:0006308">
    <property type="term" value="P:DNA catabolic process"/>
    <property type="evidence" value="ECO:0007669"/>
    <property type="project" value="UniProtKB-UniRule"/>
</dbReference>
<evidence type="ECO:0000256" key="2">
    <source>
        <dbReference type="RuleBase" id="RU369042"/>
    </source>
</evidence>
<feature type="region of interest" description="Disordered" evidence="3">
    <location>
        <begin position="904"/>
        <end position="967"/>
    </location>
</feature>
<feature type="compositionally biased region" description="Polar residues" evidence="3">
    <location>
        <begin position="115"/>
        <end position="125"/>
    </location>
</feature>
<comment type="function">
    <text evidence="2">Interacts with EME1 to form a DNA structure-specific endonuclease with substrate preference for branched DNA structures with a 5'-end at the branch nick. Typical substrates include 3'-flap structures, D-loops, replication forks and nicked Holliday junctions. May be required in mitosis for the processing of stalled or collapsed replication fork intermediates. May be required in meiosis for the repair of meiosis-specific double strand breaks subsequent to single-end invasion (SEI).</text>
</comment>
<dbReference type="EMBL" id="JH818665">
    <property type="protein sequence ID" value="EKC18952.1"/>
    <property type="molecule type" value="Genomic_DNA"/>
</dbReference>
<feature type="region of interest" description="Disordered" evidence="3">
    <location>
        <begin position="983"/>
        <end position="1014"/>
    </location>
</feature>
<feature type="compositionally biased region" description="Polar residues" evidence="3">
    <location>
        <begin position="1219"/>
        <end position="1230"/>
    </location>
</feature>
<feature type="compositionally biased region" description="Polar residues" evidence="3">
    <location>
        <begin position="1289"/>
        <end position="1301"/>
    </location>
</feature>
<protein>
    <recommendedName>
        <fullName evidence="2">Crossover junction endonuclease MUS81</fullName>
        <ecNumber evidence="2">3.1.22.-</ecNumber>
    </recommendedName>
</protein>
<dbReference type="Gene3D" id="1.10.10.10">
    <property type="entry name" value="Winged helix-like DNA-binding domain superfamily/Winged helix DNA-binding domain"/>
    <property type="match status" value="1"/>
</dbReference>
<dbReference type="PROSITE" id="PS50330">
    <property type="entry name" value="UIM"/>
    <property type="match status" value="2"/>
</dbReference>
<dbReference type="GO" id="GO:0048476">
    <property type="term" value="C:Holliday junction resolvase complex"/>
    <property type="evidence" value="ECO:0007669"/>
    <property type="project" value="UniProtKB-UniRule"/>
</dbReference>
<dbReference type="EC" id="3.1.22.-" evidence="2"/>
<feature type="compositionally biased region" description="Basic and acidic residues" evidence="3">
    <location>
        <begin position="201"/>
        <end position="225"/>
    </location>
</feature>
<dbReference type="InParanoid" id="K1P5Q1"/>
<feature type="compositionally biased region" description="Low complexity" evidence="3">
    <location>
        <begin position="1272"/>
        <end position="1288"/>
    </location>
</feature>
<proteinExistence type="inferred from homology"/>
<evidence type="ECO:0000256" key="1">
    <source>
        <dbReference type="ARBA" id="ARBA00022801"/>
    </source>
</evidence>
<feature type="region of interest" description="Disordered" evidence="3">
    <location>
        <begin position="775"/>
        <end position="887"/>
    </location>
</feature>
<feature type="region of interest" description="Disordered" evidence="3">
    <location>
        <begin position="1201"/>
        <end position="1230"/>
    </location>
</feature>
<keyword evidence="2" id="KW-0234">DNA repair</keyword>
<dbReference type="SMART" id="SM00726">
    <property type="entry name" value="UIM"/>
    <property type="match status" value="5"/>
</dbReference>
<dbReference type="CDD" id="cd20074">
    <property type="entry name" value="XPF_nuclease_Mus81"/>
    <property type="match status" value="1"/>
</dbReference>
<dbReference type="Gene3D" id="3.40.50.10130">
    <property type="match status" value="1"/>
</dbReference>
<reference evidence="4" key="1">
    <citation type="journal article" date="2012" name="Nature">
        <title>The oyster genome reveals stress adaptation and complexity of shell formation.</title>
        <authorList>
            <person name="Zhang G."/>
            <person name="Fang X."/>
            <person name="Guo X."/>
            <person name="Li L."/>
            <person name="Luo R."/>
            <person name="Xu F."/>
            <person name="Yang P."/>
            <person name="Zhang L."/>
            <person name="Wang X."/>
            <person name="Qi H."/>
            <person name="Xiong Z."/>
            <person name="Que H."/>
            <person name="Xie Y."/>
            <person name="Holland P.W."/>
            <person name="Paps J."/>
            <person name="Zhu Y."/>
            <person name="Wu F."/>
            <person name="Chen Y."/>
            <person name="Wang J."/>
            <person name="Peng C."/>
            <person name="Meng J."/>
            <person name="Yang L."/>
            <person name="Liu J."/>
            <person name="Wen B."/>
            <person name="Zhang N."/>
            <person name="Huang Z."/>
            <person name="Zhu Q."/>
            <person name="Feng Y."/>
            <person name="Mount A."/>
            <person name="Hedgecock D."/>
            <person name="Xu Z."/>
            <person name="Liu Y."/>
            <person name="Domazet-Loso T."/>
            <person name="Du Y."/>
            <person name="Sun X."/>
            <person name="Zhang S."/>
            <person name="Liu B."/>
            <person name="Cheng P."/>
            <person name="Jiang X."/>
            <person name="Li J."/>
            <person name="Fan D."/>
            <person name="Wang W."/>
            <person name="Fu W."/>
            <person name="Wang T."/>
            <person name="Wang B."/>
            <person name="Zhang J."/>
            <person name="Peng Z."/>
            <person name="Li Y."/>
            <person name="Li N."/>
            <person name="Wang J."/>
            <person name="Chen M."/>
            <person name="He Y."/>
            <person name="Tan F."/>
            <person name="Song X."/>
            <person name="Zheng Q."/>
            <person name="Huang R."/>
            <person name="Yang H."/>
            <person name="Du X."/>
            <person name="Chen L."/>
            <person name="Yang M."/>
            <person name="Gaffney P.M."/>
            <person name="Wang S."/>
            <person name="Luo L."/>
            <person name="She Z."/>
            <person name="Ming Y."/>
            <person name="Huang W."/>
            <person name="Zhang S."/>
            <person name="Huang B."/>
            <person name="Zhang Y."/>
            <person name="Qu T."/>
            <person name="Ni P."/>
            <person name="Miao G."/>
            <person name="Wang J."/>
            <person name="Wang Q."/>
            <person name="Steinberg C.E."/>
            <person name="Wang H."/>
            <person name="Li N."/>
            <person name="Qian L."/>
            <person name="Zhang G."/>
            <person name="Li Y."/>
            <person name="Yang H."/>
            <person name="Liu X."/>
            <person name="Wang J."/>
            <person name="Yin Y."/>
            <person name="Wang J."/>
        </authorList>
    </citation>
    <scope>NUCLEOTIDE SEQUENCE [LARGE SCALE GENOMIC DNA]</scope>
    <source>
        <strain evidence="4">05x7-T-G4-1.051#20</strain>
    </source>
</reference>
<dbReference type="InterPro" id="IPR047417">
    <property type="entry name" value="WHD_MUS81"/>
</dbReference>
<dbReference type="GO" id="GO:0003677">
    <property type="term" value="F:DNA binding"/>
    <property type="evidence" value="ECO:0007669"/>
    <property type="project" value="UniProtKB-UniRule"/>
</dbReference>
<dbReference type="GO" id="GO:0000712">
    <property type="term" value="P:resolution of meiotic recombination intermediates"/>
    <property type="evidence" value="ECO:0007669"/>
    <property type="project" value="TreeGrafter"/>
</dbReference>
<feature type="region of interest" description="Disordered" evidence="3">
    <location>
        <begin position="685"/>
        <end position="754"/>
    </location>
</feature>